<sequence>MRKPAIIVIGSVPAIFPLPPPDTTVKSVYQLRSFRNTDPPHLAEIWRSQPPQRGVLQPISAPILEFAVFSKAHFDREGLIIATKDGLPVGFVHAGFGPNDDGTGLDTSMGTTHLLMIRSGYEDEALVDALLEASEDYLRSAGATVIYAGGVKPLNSFYLGLYGGSEIPGVLESNRLLRDACLRRNYSECGQISILQCDLVRFRLPVSRKVRQLGRQTRFEETVDPLSCNWWEACVWGSQQRDRFRLYDKSSGKVIASASFWDVQPLSACWGICTAGMFDLQVDLGWRRQGCASYLLGEAFRLLRRRGVATIEAQTMSTNEAALGLYGSLGFTEVDHGFVFRKNAVQFSNSPDSMLSSVVG</sequence>
<evidence type="ECO:0000313" key="4">
    <source>
        <dbReference type="EMBL" id="QEG35366.1"/>
    </source>
</evidence>
<dbReference type="InterPro" id="IPR000182">
    <property type="entry name" value="GNAT_dom"/>
</dbReference>
<dbReference type="OrthoDB" id="241885at2"/>
<keyword evidence="1 4" id="KW-0808">Transferase</keyword>
<proteinExistence type="predicted"/>
<name>A0A5B9QEM8_9BACT</name>
<evidence type="ECO:0000256" key="1">
    <source>
        <dbReference type="ARBA" id="ARBA00022679"/>
    </source>
</evidence>
<dbReference type="Gene3D" id="3.40.630.30">
    <property type="match status" value="2"/>
</dbReference>
<dbReference type="EMBL" id="CP042913">
    <property type="protein sequence ID" value="QEG35366.1"/>
    <property type="molecule type" value="Genomic_DNA"/>
</dbReference>
<dbReference type="GO" id="GO:0016747">
    <property type="term" value="F:acyltransferase activity, transferring groups other than amino-acyl groups"/>
    <property type="evidence" value="ECO:0007669"/>
    <property type="project" value="InterPro"/>
</dbReference>
<protein>
    <submittedName>
        <fullName evidence="4">Putative acetyltransferase</fullName>
    </submittedName>
</protein>
<keyword evidence="5" id="KW-1185">Reference proteome</keyword>
<dbReference type="Pfam" id="PF00583">
    <property type="entry name" value="Acetyltransf_1"/>
    <property type="match status" value="1"/>
</dbReference>
<dbReference type="KEGG" id="bgok:Pr1d_26640"/>
<dbReference type="Proteomes" id="UP000323917">
    <property type="component" value="Chromosome"/>
</dbReference>
<feature type="domain" description="N-acetyltransferase" evidence="3">
    <location>
        <begin position="29"/>
        <end position="184"/>
    </location>
</feature>
<dbReference type="AlphaFoldDB" id="A0A5B9QEM8"/>
<organism evidence="4 5">
    <name type="scientific">Bythopirellula goksoeyrii</name>
    <dbReference type="NCBI Taxonomy" id="1400387"/>
    <lineage>
        <taxon>Bacteria</taxon>
        <taxon>Pseudomonadati</taxon>
        <taxon>Planctomycetota</taxon>
        <taxon>Planctomycetia</taxon>
        <taxon>Pirellulales</taxon>
        <taxon>Lacipirellulaceae</taxon>
        <taxon>Bythopirellula</taxon>
    </lineage>
</organism>
<accession>A0A5B9QEM8</accession>
<gene>
    <name evidence="4" type="ORF">Pr1d_26640</name>
</gene>
<evidence type="ECO:0000313" key="5">
    <source>
        <dbReference type="Proteomes" id="UP000323917"/>
    </source>
</evidence>
<dbReference type="PANTHER" id="PTHR43877:SF1">
    <property type="entry name" value="ACETYLTRANSFERASE"/>
    <property type="match status" value="1"/>
</dbReference>
<feature type="domain" description="N-acetyltransferase" evidence="3">
    <location>
        <begin position="208"/>
        <end position="352"/>
    </location>
</feature>
<reference evidence="4 5" key="1">
    <citation type="submission" date="2019-08" db="EMBL/GenBank/DDBJ databases">
        <title>Deep-cultivation of Planctomycetes and their phenomic and genomic characterization uncovers novel biology.</title>
        <authorList>
            <person name="Wiegand S."/>
            <person name="Jogler M."/>
            <person name="Boedeker C."/>
            <person name="Pinto D."/>
            <person name="Vollmers J."/>
            <person name="Rivas-Marin E."/>
            <person name="Kohn T."/>
            <person name="Peeters S.H."/>
            <person name="Heuer A."/>
            <person name="Rast P."/>
            <person name="Oberbeckmann S."/>
            <person name="Bunk B."/>
            <person name="Jeske O."/>
            <person name="Meyerdierks A."/>
            <person name="Storesund J.E."/>
            <person name="Kallscheuer N."/>
            <person name="Luecker S."/>
            <person name="Lage O.M."/>
            <person name="Pohl T."/>
            <person name="Merkel B.J."/>
            <person name="Hornburger P."/>
            <person name="Mueller R.-W."/>
            <person name="Bruemmer F."/>
            <person name="Labrenz M."/>
            <person name="Spormann A.M."/>
            <person name="Op den Camp H."/>
            <person name="Overmann J."/>
            <person name="Amann R."/>
            <person name="Jetten M.S.M."/>
            <person name="Mascher T."/>
            <person name="Medema M.H."/>
            <person name="Devos D.P."/>
            <person name="Kaster A.-K."/>
            <person name="Ovreas L."/>
            <person name="Rohde M."/>
            <person name="Galperin M.Y."/>
            <person name="Jogler C."/>
        </authorList>
    </citation>
    <scope>NUCLEOTIDE SEQUENCE [LARGE SCALE GENOMIC DNA]</scope>
    <source>
        <strain evidence="4 5">Pr1d</strain>
    </source>
</reference>
<dbReference type="PANTHER" id="PTHR43877">
    <property type="entry name" value="AMINOALKYLPHOSPHONATE N-ACETYLTRANSFERASE-RELATED-RELATED"/>
    <property type="match status" value="1"/>
</dbReference>
<dbReference type="SUPFAM" id="SSF55729">
    <property type="entry name" value="Acyl-CoA N-acyltransferases (Nat)"/>
    <property type="match status" value="2"/>
</dbReference>
<dbReference type="PROSITE" id="PS51186">
    <property type="entry name" value="GNAT"/>
    <property type="match status" value="2"/>
</dbReference>
<dbReference type="InterPro" id="IPR050832">
    <property type="entry name" value="Bact_Acetyltransf"/>
</dbReference>
<keyword evidence="2" id="KW-0012">Acyltransferase</keyword>
<evidence type="ECO:0000256" key="2">
    <source>
        <dbReference type="ARBA" id="ARBA00023315"/>
    </source>
</evidence>
<dbReference type="InterPro" id="IPR016181">
    <property type="entry name" value="Acyl_CoA_acyltransferase"/>
</dbReference>
<evidence type="ECO:0000259" key="3">
    <source>
        <dbReference type="PROSITE" id="PS51186"/>
    </source>
</evidence>